<protein>
    <recommendedName>
        <fullName evidence="8">Polysaccharide biosynthesis protein C-terminal domain-containing protein</fullName>
    </recommendedName>
</protein>
<evidence type="ECO:0000256" key="6">
    <source>
        <dbReference type="SAM" id="Phobius"/>
    </source>
</evidence>
<feature type="transmembrane region" description="Helical" evidence="6">
    <location>
        <begin position="323"/>
        <end position="345"/>
    </location>
</feature>
<dbReference type="InterPro" id="IPR050833">
    <property type="entry name" value="Poly_Biosynth_Transport"/>
</dbReference>
<feature type="transmembrane region" description="Helical" evidence="6">
    <location>
        <begin position="26"/>
        <end position="45"/>
    </location>
</feature>
<evidence type="ECO:0000256" key="3">
    <source>
        <dbReference type="ARBA" id="ARBA00022692"/>
    </source>
</evidence>
<feature type="transmembrane region" description="Helical" evidence="6">
    <location>
        <begin position="453"/>
        <end position="479"/>
    </location>
</feature>
<dbReference type="PANTHER" id="PTHR30250:SF11">
    <property type="entry name" value="O-ANTIGEN TRANSPORTER-RELATED"/>
    <property type="match status" value="1"/>
</dbReference>
<feature type="transmembrane region" description="Helical" evidence="6">
    <location>
        <begin position="290"/>
        <end position="317"/>
    </location>
</feature>
<evidence type="ECO:0000256" key="5">
    <source>
        <dbReference type="ARBA" id="ARBA00023136"/>
    </source>
</evidence>
<evidence type="ECO:0000256" key="1">
    <source>
        <dbReference type="ARBA" id="ARBA00004651"/>
    </source>
</evidence>
<accession>A0A0F9MA96</accession>
<dbReference type="GO" id="GO:0005886">
    <property type="term" value="C:plasma membrane"/>
    <property type="evidence" value="ECO:0007669"/>
    <property type="project" value="UniProtKB-SubCell"/>
</dbReference>
<evidence type="ECO:0000313" key="7">
    <source>
        <dbReference type="EMBL" id="KKM73615.1"/>
    </source>
</evidence>
<gene>
    <name evidence="7" type="ORF">LCGC14_1408720</name>
</gene>
<dbReference type="Pfam" id="PF01943">
    <property type="entry name" value="Polysacc_synt"/>
    <property type="match status" value="1"/>
</dbReference>
<organism evidence="7">
    <name type="scientific">marine sediment metagenome</name>
    <dbReference type="NCBI Taxonomy" id="412755"/>
    <lineage>
        <taxon>unclassified sequences</taxon>
        <taxon>metagenomes</taxon>
        <taxon>ecological metagenomes</taxon>
    </lineage>
</organism>
<feature type="transmembrane region" description="Helical" evidence="6">
    <location>
        <begin position="114"/>
        <end position="135"/>
    </location>
</feature>
<name>A0A0F9MA96_9ZZZZ</name>
<dbReference type="EMBL" id="LAZR01009276">
    <property type="protein sequence ID" value="KKM73615.1"/>
    <property type="molecule type" value="Genomic_DNA"/>
</dbReference>
<feature type="transmembrane region" description="Helical" evidence="6">
    <location>
        <begin position="241"/>
        <end position="265"/>
    </location>
</feature>
<dbReference type="AlphaFoldDB" id="A0A0F9MA96"/>
<feature type="transmembrane region" description="Helical" evidence="6">
    <location>
        <begin position="414"/>
        <end position="438"/>
    </location>
</feature>
<comment type="subcellular location">
    <subcellularLocation>
        <location evidence="1">Cell membrane</location>
        <topology evidence="1">Multi-pass membrane protein</topology>
    </subcellularLocation>
</comment>
<comment type="caution">
    <text evidence="7">The sequence shown here is derived from an EMBL/GenBank/DDBJ whole genome shotgun (WGS) entry which is preliminary data.</text>
</comment>
<evidence type="ECO:0000256" key="2">
    <source>
        <dbReference type="ARBA" id="ARBA00022475"/>
    </source>
</evidence>
<keyword evidence="2" id="KW-1003">Cell membrane</keyword>
<evidence type="ECO:0000256" key="4">
    <source>
        <dbReference type="ARBA" id="ARBA00022989"/>
    </source>
</evidence>
<feature type="non-terminal residue" evidence="7">
    <location>
        <position position="1"/>
    </location>
</feature>
<feature type="transmembrane region" description="Helical" evidence="6">
    <location>
        <begin position="381"/>
        <end position="402"/>
    </location>
</feature>
<dbReference type="PANTHER" id="PTHR30250">
    <property type="entry name" value="PST FAMILY PREDICTED COLANIC ACID TRANSPORTER"/>
    <property type="match status" value="1"/>
</dbReference>
<feature type="transmembrane region" description="Helical" evidence="6">
    <location>
        <begin position="357"/>
        <end position="375"/>
    </location>
</feature>
<evidence type="ECO:0008006" key="8">
    <source>
        <dbReference type="Google" id="ProtNLM"/>
    </source>
</evidence>
<proteinExistence type="predicted"/>
<feature type="transmembrane region" description="Helical" evidence="6">
    <location>
        <begin position="147"/>
        <end position="164"/>
    </location>
</feature>
<feature type="transmembrane region" description="Helical" evidence="6">
    <location>
        <begin position="170"/>
        <end position="191"/>
    </location>
</feature>
<dbReference type="InterPro" id="IPR002797">
    <property type="entry name" value="Polysacc_synth"/>
</dbReference>
<reference evidence="7" key="1">
    <citation type="journal article" date="2015" name="Nature">
        <title>Complex archaea that bridge the gap between prokaryotes and eukaryotes.</title>
        <authorList>
            <person name="Spang A."/>
            <person name="Saw J.H."/>
            <person name="Jorgensen S.L."/>
            <person name="Zaremba-Niedzwiedzka K."/>
            <person name="Martijn J."/>
            <person name="Lind A.E."/>
            <person name="van Eijk R."/>
            <person name="Schleper C."/>
            <person name="Guy L."/>
            <person name="Ettema T.J."/>
        </authorList>
    </citation>
    <scope>NUCLEOTIDE SEQUENCE</scope>
</reference>
<sequence length="516" mass="58563">AIGLISTAALLGRILSIPCGIVTAKYLGPSLFGILSVLNIIRQYIGYTHFGLLQSLPRDVPIAYGRGDKKEAELRKNTIFTGFFAISTIGILGLWVLFLFGFTFNSTLNLSRLILISLIFIAGRIHSFLVAYVKGEGKFIVIGRLDMIYKIIFPVLTIPAAILFKLTGVLFTTFLAEAIAVGYAVMSLTNLKFHLYFEIKKTFILLKTGFLIFINKISDNLLLSIGVILLTSMTSAKFVGLYTMALGIVMAKKVPFAQAVGMTVYRKIMIESGKYGTENKYHFRKYAEKYSALFLLFNCLYLGCMILFYMIIIRIFLEEYRESLPLMLILFFGYVIYISRVFPSYYLNVTNQLHKRLFAIFTGACLNAILSYISILKGYGITGVSVACSLSFIIVSVTIISISFKQIYNDAKPFLYYLLKLFLISTVLTAILVFFYNWNFFDYNFIQNTFNKILIGTIDLIIKGLIFSILCFSIFLALFAKYRLINEIKPILFYAGNSIMKIFKIKRKSHYAIEKK</sequence>
<feature type="transmembrane region" description="Helical" evidence="6">
    <location>
        <begin position="203"/>
        <end position="229"/>
    </location>
</feature>
<feature type="transmembrane region" description="Helical" evidence="6">
    <location>
        <begin position="79"/>
        <end position="102"/>
    </location>
</feature>
<keyword evidence="5 6" id="KW-0472">Membrane</keyword>
<keyword evidence="4 6" id="KW-1133">Transmembrane helix</keyword>
<keyword evidence="3 6" id="KW-0812">Transmembrane</keyword>